<protein>
    <submittedName>
        <fullName evidence="1">Uncharacterized protein</fullName>
    </submittedName>
</protein>
<organism evidence="1 2">
    <name type="scientific">Leptospira yanagawae serovar Saopaulo str. Sao Paulo = ATCC 700523</name>
    <dbReference type="NCBI Taxonomy" id="1249483"/>
    <lineage>
        <taxon>Bacteria</taxon>
        <taxon>Pseudomonadati</taxon>
        <taxon>Spirochaetota</taxon>
        <taxon>Spirochaetia</taxon>
        <taxon>Leptospirales</taxon>
        <taxon>Leptospiraceae</taxon>
        <taxon>Leptospira</taxon>
    </lineage>
</organism>
<name>A0A5E8HI29_9LEPT</name>
<dbReference type="Proteomes" id="UP000013996">
    <property type="component" value="Unassembled WGS sequence"/>
</dbReference>
<evidence type="ECO:0000313" key="1">
    <source>
        <dbReference type="EMBL" id="EOQ90150.1"/>
    </source>
</evidence>
<gene>
    <name evidence="1" type="ORF">LEP1GSC202_0463</name>
</gene>
<evidence type="ECO:0000313" key="2">
    <source>
        <dbReference type="Proteomes" id="UP000013996"/>
    </source>
</evidence>
<sequence>MGIAPVIVPKSQGQEIEEFLKVHTQMGIRYWEIWKSNVILE</sequence>
<proteinExistence type="predicted"/>
<dbReference type="AlphaFoldDB" id="A0A5E8HI29"/>
<accession>A0A5E8HI29</accession>
<reference evidence="1 2" key="1">
    <citation type="submission" date="2013-04" db="EMBL/GenBank/DDBJ databases">
        <authorList>
            <person name="Harkins D.M."/>
            <person name="Durkin A.S."/>
            <person name="Brinkac L.M."/>
            <person name="Haft D.H."/>
            <person name="Selengut J.D."/>
            <person name="Sanka R."/>
            <person name="DePew J."/>
            <person name="Purushe J."/>
            <person name="Hartskeerl R.A."/>
            <person name="Ahmed A."/>
            <person name="van der Linden H."/>
            <person name="Goris M.G.A."/>
            <person name="Vinetz J.M."/>
            <person name="Sutton G.G."/>
            <person name="Nierman W.C."/>
            <person name="Fouts D.E."/>
        </authorList>
    </citation>
    <scope>NUCLEOTIDE SEQUENCE [LARGE SCALE GENOMIC DNA]</scope>
    <source>
        <strain evidence="1 2">Sao Paulo</strain>
    </source>
</reference>
<dbReference type="EMBL" id="AOGX02000013">
    <property type="protein sequence ID" value="EOQ90150.1"/>
    <property type="molecule type" value="Genomic_DNA"/>
</dbReference>
<comment type="caution">
    <text evidence="1">The sequence shown here is derived from an EMBL/GenBank/DDBJ whole genome shotgun (WGS) entry which is preliminary data.</text>
</comment>